<organism evidence="2 3">
    <name type="scientific">Chryseobacterium suipulveris</name>
    <dbReference type="NCBI Taxonomy" id="2929800"/>
    <lineage>
        <taxon>Bacteria</taxon>
        <taxon>Pseudomonadati</taxon>
        <taxon>Bacteroidota</taxon>
        <taxon>Flavobacteriia</taxon>
        <taxon>Flavobacteriales</taxon>
        <taxon>Weeksellaceae</taxon>
        <taxon>Chryseobacterium group</taxon>
        <taxon>Chryseobacterium</taxon>
    </lineage>
</organism>
<gene>
    <name evidence="2" type="ORF">MTP09_01465</name>
</gene>
<accession>A0ABY4BU12</accession>
<dbReference type="RefSeq" id="WP_243549971.1">
    <property type="nucleotide sequence ID" value="NZ_CP094532.1"/>
</dbReference>
<evidence type="ECO:0000256" key="1">
    <source>
        <dbReference type="SAM" id="Phobius"/>
    </source>
</evidence>
<keyword evidence="1" id="KW-1133">Transmembrane helix</keyword>
<proteinExistence type="predicted"/>
<keyword evidence="1" id="KW-0812">Transmembrane</keyword>
<name>A0ABY4BU12_9FLAO</name>
<keyword evidence="3" id="KW-1185">Reference proteome</keyword>
<dbReference type="InterPro" id="IPR025367">
    <property type="entry name" value="DUF4271"/>
</dbReference>
<keyword evidence="1" id="KW-0472">Membrane</keyword>
<evidence type="ECO:0000313" key="2">
    <source>
        <dbReference type="EMBL" id="UOE41341.1"/>
    </source>
</evidence>
<dbReference type="EMBL" id="CP094532">
    <property type="protein sequence ID" value="UOE41341.1"/>
    <property type="molecule type" value="Genomic_DNA"/>
</dbReference>
<evidence type="ECO:0000313" key="3">
    <source>
        <dbReference type="Proteomes" id="UP000831460"/>
    </source>
</evidence>
<feature type="transmembrane region" description="Helical" evidence="1">
    <location>
        <begin position="189"/>
        <end position="212"/>
    </location>
</feature>
<dbReference type="Pfam" id="PF14093">
    <property type="entry name" value="DUF4271"/>
    <property type="match status" value="1"/>
</dbReference>
<feature type="transmembrane region" description="Helical" evidence="1">
    <location>
        <begin position="92"/>
        <end position="113"/>
    </location>
</feature>
<protein>
    <submittedName>
        <fullName evidence="2">DUF4271 domain-containing protein</fullName>
    </submittedName>
</protein>
<feature type="transmembrane region" description="Helical" evidence="1">
    <location>
        <begin position="158"/>
        <end position="177"/>
    </location>
</feature>
<reference evidence="2 3" key="1">
    <citation type="submission" date="2022-03" db="EMBL/GenBank/DDBJ databases">
        <title>Chryseobacterium sp. isolated from particulate matters in swine house.</title>
        <authorList>
            <person name="Won M."/>
            <person name="Kim S.-J."/>
            <person name="Kwon S.-W."/>
        </authorList>
    </citation>
    <scope>NUCLEOTIDE SEQUENCE [LARGE SCALE GENOMIC DNA]</scope>
    <source>
        <strain evidence="2 3">SC2-2</strain>
    </source>
</reference>
<feature type="transmembrane region" description="Helical" evidence="1">
    <location>
        <begin position="50"/>
        <end position="72"/>
    </location>
</feature>
<feature type="transmembrane region" description="Helical" evidence="1">
    <location>
        <begin position="12"/>
        <end position="30"/>
    </location>
</feature>
<sequence>MVRIAEQNDWVVFILVGCIFLYIFMLLSLQRESSVKEFLMQKFPEATNNFLSWLIISFVFCTVFSTVVSQYIPIVPKKVSDLQLFGFELNKFGFTMVTVCAFYFLKNILTYLFFAGTGFIKKWEVFSFTVSKFYFVISIVLMLFCVVNYFYGIEKIKLADYFFGAVVQMFVFKQFYYFFHKNNILPGKWYYKILYICTLQIIPVLVLWKVLFF</sequence>
<dbReference type="Proteomes" id="UP000831460">
    <property type="component" value="Chromosome"/>
</dbReference>
<feature type="transmembrane region" description="Helical" evidence="1">
    <location>
        <begin position="133"/>
        <end position="151"/>
    </location>
</feature>